<feature type="transmembrane region" description="Helical" evidence="1">
    <location>
        <begin position="276"/>
        <end position="297"/>
    </location>
</feature>
<organism evidence="2 3">
    <name type="scientific">Solimonas fluminis</name>
    <dbReference type="NCBI Taxonomy" id="2086571"/>
    <lineage>
        <taxon>Bacteria</taxon>
        <taxon>Pseudomonadati</taxon>
        <taxon>Pseudomonadota</taxon>
        <taxon>Gammaproteobacteria</taxon>
        <taxon>Nevskiales</taxon>
        <taxon>Nevskiaceae</taxon>
        <taxon>Solimonas</taxon>
    </lineage>
</organism>
<dbReference type="RefSeq" id="WP_104229233.1">
    <property type="nucleotide sequence ID" value="NZ_PSNW01000002.1"/>
</dbReference>
<accession>A0A2S5TJ77</accession>
<name>A0A2S5TJ77_9GAMM</name>
<keyword evidence="3" id="KW-1185">Reference proteome</keyword>
<comment type="caution">
    <text evidence="2">The sequence shown here is derived from an EMBL/GenBank/DDBJ whole genome shotgun (WGS) entry which is preliminary data.</text>
</comment>
<dbReference type="InterPro" id="IPR014550">
    <property type="entry name" value="UCP028704_OpgC"/>
</dbReference>
<keyword evidence="1" id="KW-0812">Transmembrane</keyword>
<feature type="transmembrane region" description="Helical" evidence="1">
    <location>
        <begin position="12"/>
        <end position="29"/>
    </location>
</feature>
<feature type="transmembrane region" description="Helical" evidence="1">
    <location>
        <begin position="158"/>
        <end position="181"/>
    </location>
</feature>
<dbReference type="EMBL" id="PSNW01000002">
    <property type="protein sequence ID" value="PPE75007.1"/>
    <property type="molecule type" value="Genomic_DNA"/>
</dbReference>
<keyword evidence="1" id="KW-1133">Transmembrane helix</keyword>
<sequence length="372" mass="41748">MQRRSELDTLRGMLLILMTLTHLPTRLSAYSSQVFGFVSAAEGFVFLSGLVAGMVYWRAIDWRGEDWMRSRLRARAFELYRWHLLLLLFLFTVGAAIGWYGGRPMLRNLLSFYFDQPAAALWAAPLLLYQPPLLDILPTYIVQLLLTPFWLMQARRHGWGRVLLFSSLVWVFAQCGGRALLLDGFNHLTGDSVPSLPLPALGFFDDLAWQLLWVFGLWTGHLAVSGRLAAQLPRRGLRLAAAGTALVYLAWYHRLLDPLLPMDLLRLQHPVLFDKVLLGPMRLANFAVLAISTGLALPALSRLLRRTGGAVLGLLGRASLRVFAAHLFLALLAFGLVDADEHPLDGLTEGLVLATTFGVMLWVALHQQRRRF</sequence>
<keyword evidence="2" id="KW-0012">Acyltransferase</keyword>
<dbReference type="OrthoDB" id="9775975at2"/>
<gene>
    <name evidence="2" type="ORF">C3942_04845</name>
</gene>
<feature type="transmembrane region" description="Helical" evidence="1">
    <location>
        <begin position="120"/>
        <end position="146"/>
    </location>
</feature>
<feature type="transmembrane region" description="Helical" evidence="1">
    <location>
        <begin position="35"/>
        <end position="58"/>
    </location>
</feature>
<evidence type="ECO:0000313" key="2">
    <source>
        <dbReference type="EMBL" id="PPE75007.1"/>
    </source>
</evidence>
<dbReference type="PANTHER" id="PTHR38592:SF3">
    <property type="entry name" value="BLL4819 PROTEIN"/>
    <property type="match status" value="1"/>
</dbReference>
<evidence type="ECO:0000256" key="1">
    <source>
        <dbReference type="SAM" id="Phobius"/>
    </source>
</evidence>
<dbReference type="GO" id="GO:0016746">
    <property type="term" value="F:acyltransferase activity"/>
    <property type="evidence" value="ECO:0007669"/>
    <property type="project" value="UniProtKB-KW"/>
</dbReference>
<dbReference type="Proteomes" id="UP000238220">
    <property type="component" value="Unassembled WGS sequence"/>
</dbReference>
<feature type="transmembrane region" description="Helical" evidence="1">
    <location>
        <begin position="318"/>
        <end position="337"/>
    </location>
</feature>
<dbReference type="PIRSF" id="PIRSF028704">
    <property type="entry name" value="UPC028704"/>
    <property type="match status" value="1"/>
</dbReference>
<dbReference type="PANTHER" id="PTHR38592">
    <property type="entry name" value="BLL4819 PROTEIN"/>
    <property type="match status" value="1"/>
</dbReference>
<feature type="transmembrane region" description="Helical" evidence="1">
    <location>
        <begin position="79"/>
        <end position="100"/>
    </location>
</feature>
<proteinExistence type="predicted"/>
<feature type="transmembrane region" description="Helical" evidence="1">
    <location>
        <begin position="207"/>
        <end position="224"/>
    </location>
</feature>
<reference evidence="2 3" key="1">
    <citation type="submission" date="2018-02" db="EMBL/GenBank/DDBJ databases">
        <title>Genome sequencing of Solimonas sp. HR-BB.</title>
        <authorList>
            <person name="Lee Y."/>
            <person name="Jeon C.O."/>
        </authorList>
    </citation>
    <scope>NUCLEOTIDE SEQUENCE [LARGE SCALE GENOMIC DNA]</scope>
    <source>
        <strain evidence="2 3">HR-BB</strain>
    </source>
</reference>
<protein>
    <submittedName>
        <fullName evidence="2">Acyltransferase</fullName>
    </submittedName>
</protein>
<dbReference type="Pfam" id="PF10129">
    <property type="entry name" value="OpgC_C"/>
    <property type="match status" value="1"/>
</dbReference>
<feature type="transmembrane region" description="Helical" evidence="1">
    <location>
        <begin position="236"/>
        <end position="256"/>
    </location>
</feature>
<dbReference type="AlphaFoldDB" id="A0A2S5TJ77"/>
<feature type="transmembrane region" description="Helical" evidence="1">
    <location>
        <begin position="349"/>
        <end position="365"/>
    </location>
</feature>
<evidence type="ECO:0000313" key="3">
    <source>
        <dbReference type="Proteomes" id="UP000238220"/>
    </source>
</evidence>
<keyword evidence="2" id="KW-0808">Transferase</keyword>
<keyword evidence="1" id="KW-0472">Membrane</keyword>